<dbReference type="Gene3D" id="3.55.50.10">
    <property type="entry name" value="Baseplate protein-like domains"/>
    <property type="match status" value="1"/>
</dbReference>
<comment type="similarity">
    <text evidence="1">Belongs to the VgrG protein family.</text>
</comment>
<gene>
    <name evidence="6" type="ORF">LMG28140_01076</name>
</gene>
<dbReference type="InterPro" id="IPR018769">
    <property type="entry name" value="VgrG2_DUF2345"/>
</dbReference>
<dbReference type="Pfam" id="PF05954">
    <property type="entry name" value="Phage_GPD"/>
    <property type="match status" value="1"/>
</dbReference>
<dbReference type="Pfam" id="PF10106">
    <property type="entry name" value="DUF2345"/>
    <property type="match status" value="1"/>
</dbReference>
<feature type="domain" description="Putative type VI secretion system Rhs element associated Vgr" evidence="5">
    <location>
        <begin position="541"/>
        <end position="643"/>
    </location>
</feature>
<dbReference type="Pfam" id="PF13296">
    <property type="entry name" value="T6SS_Vgr"/>
    <property type="match status" value="1"/>
</dbReference>
<evidence type="ECO:0000256" key="1">
    <source>
        <dbReference type="ARBA" id="ARBA00005558"/>
    </source>
</evidence>
<reference evidence="6 7" key="1">
    <citation type="submission" date="2020-10" db="EMBL/GenBank/DDBJ databases">
        <authorList>
            <person name="Peeters C."/>
        </authorList>
    </citation>
    <scope>NUCLEOTIDE SEQUENCE [LARGE SCALE GENOMIC DNA]</scope>
    <source>
        <strain evidence="6 7">LMG 28140</strain>
    </source>
</reference>
<dbReference type="Gene3D" id="4.10.220.110">
    <property type="match status" value="1"/>
</dbReference>
<name>A0ABM8NDC0_9BURK</name>
<dbReference type="InterPro" id="IPR037026">
    <property type="entry name" value="Vgr_OB-fold_dom_sf"/>
</dbReference>
<dbReference type="EMBL" id="CAJHCP010000002">
    <property type="protein sequence ID" value="CAD6518332.1"/>
    <property type="molecule type" value="Genomic_DNA"/>
</dbReference>
<evidence type="ECO:0000313" key="6">
    <source>
        <dbReference type="EMBL" id="CAD6518332.1"/>
    </source>
</evidence>
<dbReference type="SUPFAM" id="SSF69279">
    <property type="entry name" value="Phage tail proteins"/>
    <property type="match status" value="2"/>
</dbReference>
<dbReference type="InterPro" id="IPR028244">
    <property type="entry name" value="T6SS_Rhs_Vgr_dom"/>
</dbReference>
<dbReference type="InterPro" id="IPR017847">
    <property type="entry name" value="T6SS_RhsGE_Vgr_subset"/>
</dbReference>
<dbReference type="NCBIfam" id="TIGR03361">
    <property type="entry name" value="VI_Rhs_Vgr"/>
    <property type="match status" value="1"/>
</dbReference>
<dbReference type="Pfam" id="PF04717">
    <property type="entry name" value="Phage_base_V"/>
    <property type="match status" value="1"/>
</dbReference>
<keyword evidence="7" id="KW-1185">Reference proteome</keyword>
<protein>
    <recommendedName>
        <fullName evidence="8">Type VI secretion system tip protein VgrG</fullName>
    </recommendedName>
</protein>
<dbReference type="SUPFAM" id="SSF69349">
    <property type="entry name" value="Phage fibre proteins"/>
    <property type="match status" value="1"/>
</dbReference>
<feature type="domain" description="Gp5/Type VI secretion system Vgr protein OB-fold" evidence="3">
    <location>
        <begin position="465"/>
        <end position="512"/>
    </location>
</feature>
<dbReference type="NCBIfam" id="TIGR01646">
    <property type="entry name" value="vgr_GE"/>
    <property type="match status" value="1"/>
</dbReference>
<dbReference type="SUPFAM" id="SSF69255">
    <property type="entry name" value="gp5 N-terminal domain-like"/>
    <property type="match status" value="1"/>
</dbReference>
<evidence type="ECO:0000259" key="5">
    <source>
        <dbReference type="Pfam" id="PF13296"/>
    </source>
</evidence>
<evidence type="ECO:0000313" key="7">
    <source>
        <dbReference type="Proteomes" id="UP000598032"/>
    </source>
</evidence>
<proteinExistence type="inferred from homology"/>
<dbReference type="Gene3D" id="2.40.50.230">
    <property type="entry name" value="Gp5 N-terminal domain"/>
    <property type="match status" value="1"/>
</dbReference>
<evidence type="ECO:0000259" key="3">
    <source>
        <dbReference type="Pfam" id="PF04717"/>
    </source>
</evidence>
<dbReference type="Proteomes" id="UP000598032">
    <property type="component" value="Unassembled WGS sequence"/>
</dbReference>
<dbReference type="InterPro" id="IPR006531">
    <property type="entry name" value="Gp5/Vgr_OB"/>
</dbReference>
<sequence>MTWNMQTRSMTFSGPRLPQIVGVMRTGEKISEPMLTVRSVRGREAVGELFEYVILAAVENPDFLQNPADAAQIDLEEIIGTRGTVAIQITGIGTYKVGQQGATARVNVGADTRYISGNIASAEIHCMEDRAAVYRFVLRPFVWRATLNRDSRILSGSVIDVLHEVFGKYVGTVEWRIAGPGGGKGYYPPRDMIRQAWESDWTFAHRLMEEWGLVYWFEHRDGFHSLVVSDTLGGHHRHGAAYETLRYHTGSRIDEEHIGELSVSYSVTPDTVTVNDHDYMGPRLRNSLVPLREEYTGVNRPAGRNIEIYATAEFAQPLARKTFSDANDAREEGRHLARVKLEAERCKALRAKGRGNLRGLQPGRTFGLTDYPQDKANREYIVLACDLEIAEVATSSGAWRTYTVNTAFELQPSSVHYRLAQVTPRPRIDGLEFAVIVAPQDNEIWIDNHNRLLVQFDWDRQARFDGATSIWVRVISQWQGGEMGVVTPGRAGQMVMVSHVHGDPDRPIVAGFVVDKFNPPPWALPDNMALSGMRSRSLDHGFTSNHLALDDTPGKQQAQLASDHGKSSLTVGYNTRIDGNKGRQDARGEGFELRTDLWGVVRAARGLLISSHGRESAAGNAKDMDETVARLTQARDLHETLTGFAQQHEAQQESKDQSDVTRNIKQQNEELRGTPSTSPSKFREFTEPHLTLASPAGIETTTAGSTHIQSDQDLALTTGRHVAIAAGKSLYASVLESVALFVRNAGMKLIAAAGKIHIEAQTDSVEVIARKALELISASDWINLKANQGVRINGGGSILEISADGIVGYTSGKYLIHAADHATADPKPRVGLTAPVLVPDSCVCPKCLHLAADLGMATLTRT</sequence>
<dbReference type="InterPro" id="IPR006533">
    <property type="entry name" value="T6SS_Vgr_RhsGE"/>
</dbReference>
<dbReference type="Gene3D" id="2.30.110.50">
    <property type="match status" value="1"/>
</dbReference>
<evidence type="ECO:0000256" key="2">
    <source>
        <dbReference type="SAM" id="MobiDB-lite"/>
    </source>
</evidence>
<comment type="caution">
    <text evidence="6">The sequence shown here is derived from an EMBL/GenBank/DDBJ whole genome shotgun (WGS) entry which is preliminary data.</text>
</comment>
<accession>A0ABM8NDC0</accession>
<feature type="domain" description="DUF2345" evidence="4">
    <location>
        <begin position="679"/>
        <end position="827"/>
    </location>
</feature>
<feature type="region of interest" description="Disordered" evidence="2">
    <location>
        <begin position="544"/>
        <end position="586"/>
    </location>
</feature>
<organism evidence="6 7">
    <name type="scientific">Paraburkholderia metrosideri</name>
    <dbReference type="NCBI Taxonomy" id="580937"/>
    <lineage>
        <taxon>Bacteria</taxon>
        <taxon>Pseudomonadati</taxon>
        <taxon>Pseudomonadota</taxon>
        <taxon>Betaproteobacteria</taxon>
        <taxon>Burkholderiales</taxon>
        <taxon>Burkholderiaceae</taxon>
        <taxon>Paraburkholderia</taxon>
    </lineage>
</organism>
<evidence type="ECO:0000259" key="4">
    <source>
        <dbReference type="Pfam" id="PF10106"/>
    </source>
</evidence>
<evidence type="ECO:0008006" key="8">
    <source>
        <dbReference type="Google" id="ProtNLM"/>
    </source>
</evidence>